<dbReference type="GO" id="GO:0005615">
    <property type="term" value="C:extracellular space"/>
    <property type="evidence" value="ECO:0007669"/>
    <property type="project" value="TreeGrafter"/>
</dbReference>
<feature type="active site" description="Charge relay system" evidence="5">
    <location>
        <position position="258"/>
    </location>
</feature>
<feature type="active site" description="Charge relay system" evidence="5">
    <location>
        <position position="462"/>
    </location>
</feature>
<evidence type="ECO:0000256" key="2">
    <source>
        <dbReference type="ARBA" id="ARBA00022670"/>
    </source>
</evidence>
<comment type="similarity">
    <text evidence="1 5">Belongs to the peptidase S8 family.</text>
</comment>
<dbReference type="PROSITE" id="PS00137">
    <property type="entry name" value="SUBTILASE_HIS"/>
    <property type="match status" value="1"/>
</dbReference>
<dbReference type="GO" id="GO:0006508">
    <property type="term" value="P:proteolysis"/>
    <property type="evidence" value="ECO:0007669"/>
    <property type="project" value="UniProtKB-KW"/>
</dbReference>
<evidence type="ECO:0000313" key="7">
    <source>
        <dbReference type="EMBL" id="GHH80996.1"/>
    </source>
</evidence>
<keyword evidence="3 5" id="KW-0378">Hydrolase</keyword>
<reference evidence="7" key="1">
    <citation type="journal article" date="2014" name="Int. J. Syst. Evol. Microbiol.">
        <title>Complete genome sequence of Corynebacterium casei LMG S-19264T (=DSM 44701T), isolated from a smear-ripened cheese.</title>
        <authorList>
            <consortium name="US DOE Joint Genome Institute (JGI-PGF)"/>
            <person name="Walter F."/>
            <person name="Albersmeier A."/>
            <person name="Kalinowski J."/>
            <person name="Ruckert C."/>
        </authorList>
    </citation>
    <scope>NUCLEOTIDE SEQUENCE</scope>
    <source>
        <strain evidence="7">JCM 5069</strain>
    </source>
</reference>
<dbReference type="InterPro" id="IPR022398">
    <property type="entry name" value="Peptidase_S8_His-AS"/>
</dbReference>
<evidence type="ECO:0000256" key="1">
    <source>
        <dbReference type="ARBA" id="ARBA00011073"/>
    </source>
</evidence>
<proteinExistence type="inferred from homology"/>
<dbReference type="GO" id="GO:0004252">
    <property type="term" value="F:serine-type endopeptidase activity"/>
    <property type="evidence" value="ECO:0007669"/>
    <property type="project" value="UniProtKB-UniRule"/>
</dbReference>
<evidence type="ECO:0000256" key="4">
    <source>
        <dbReference type="ARBA" id="ARBA00022825"/>
    </source>
</evidence>
<dbReference type="Pfam" id="PF00082">
    <property type="entry name" value="Peptidase_S8"/>
    <property type="match status" value="1"/>
</dbReference>
<keyword evidence="8" id="KW-1185">Reference proteome</keyword>
<dbReference type="PRINTS" id="PR00723">
    <property type="entry name" value="SUBTILISIN"/>
</dbReference>
<evidence type="ECO:0000256" key="3">
    <source>
        <dbReference type="ARBA" id="ARBA00022801"/>
    </source>
</evidence>
<protein>
    <recommendedName>
        <fullName evidence="6">Peptidase S8/S53 domain-containing protein</fullName>
    </recommendedName>
</protein>
<keyword evidence="4 5" id="KW-0720">Serine protease</keyword>
<dbReference type="SUPFAM" id="SSF52743">
    <property type="entry name" value="Subtilisin-like"/>
    <property type="match status" value="1"/>
</dbReference>
<accession>A0A919L355</accession>
<comment type="caution">
    <text evidence="7">The sequence shown here is derived from an EMBL/GenBank/DDBJ whole genome shotgun (WGS) entry which is preliminary data.</text>
</comment>
<organism evidence="7 8">
    <name type="scientific">Streptomyces sulfonofaciens</name>
    <dbReference type="NCBI Taxonomy" id="68272"/>
    <lineage>
        <taxon>Bacteria</taxon>
        <taxon>Bacillati</taxon>
        <taxon>Actinomycetota</taxon>
        <taxon>Actinomycetes</taxon>
        <taxon>Kitasatosporales</taxon>
        <taxon>Streptomycetaceae</taxon>
        <taxon>Streptomyces</taxon>
    </lineage>
</organism>
<dbReference type="RefSeq" id="WP_189933461.1">
    <property type="nucleotide sequence ID" value="NZ_BNCD01000010.1"/>
</dbReference>
<dbReference type="Gene3D" id="3.40.50.200">
    <property type="entry name" value="Peptidase S8/S53 domain"/>
    <property type="match status" value="1"/>
</dbReference>
<dbReference type="InterPro" id="IPR036852">
    <property type="entry name" value="Peptidase_S8/S53_dom_sf"/>
</dbReference>
<evidence type="ECO:0000313" key="8">
    <source>
        <dbReference type="Proteomes" id="UP000603708"/>
    </source>
</evidence>
<dbReference type="InterPro" id="IPR000209">
    <property type="entry name" value="Peptidase_S8/S53_dom"/>
</dbReference>
<name>A0A919L355_9ACTN</name>
<dbReference type="PANTHER" id="PTHR43806:SF11">
    <property type="entry name" value="CEREVISIN-RELATED"/>
    <property type="match status" value="1"/>
</dbReference>
<feature type="active site" description="Charge relay system" evidence="5">
    <location>
        <position position="291"/>
    </location>
</feature>
<dbReference type="EMBL" id="BNCD01000010">
    <property type="protein sequence ID" value="GHH80996.1"/>
    <property type="molecule type" value="Genomic_DNA"/>
</dbReference>
<reference evidence="7" key="2">
    <citation type="submission" date="2020-09" db="EMBL/GenBank/DDBJ databases">
        <authorList>
            <person name="Sun Q."/>
            <person name="Ohkuma M."/>
        </authorList>
    </citation>
    <scope>NUCLEOTIDE SEQUENCE</scope>
    <source>
        <strain evidence="7">JCM 5069</strain>
    </source>
</reference>
<dbReference type="AlphaFoldDB" id="A0A919L355"/>
<sequence length="565" mass="58812">MNENSPLDPDAPGQEVRERPTRWLVAPLPGSVLPQGVSPMAPESVFDRLAAEPDVRLCERIKPSARIQSLSADGPEFPEVGVFMMSEERARQLDAGVEVHVERDRRLIYGVPRPAPDTVAVVEPAAVAPLAGTLSIAFLVRGGDGVPLPRATVSLTGSAWPAQGVTGPDGRVVITVNGETAGSINAVYAKAEHGYWDRWIVRPQLVESGDNTITLQRLDRSLPDFPGRQLFGWGQKAMHLDRIPPSYRAHGIKVAVIDSGTATSHPDLAGQVVGGLDAAESRSWSADVVGHGTHCAGTIAGADNGTGIIGSATEAEIHACRIFPGGRISALLASLDYCIENDIDVVNLSLGTGEHSALVAQKIAAARSVGMACIAAAGNNGSDKILFPGSLDTVLTVAALGRTGEAPEDSSHAFQMFGEPTAEGYFSAKFSAYGPGVDVCAPGVAIISSVPPDGYAAQDGTSMAAPHVTSLAALVLAHHPDFHERFPARDEARVERLFRILRESCEPLDFGDPNRTGAGLPNAVRALGLGSGTLLGGAAGGGFSRTSAAAAVDELGRDLARAGID</sequence>
<feature type="domain" description="Peptidase S8/S53" evidence="6">
    <location>
        <begin position="250"/>
        <end position="483"/>
    </location>
</feature>
<gene>
    <name evidence="7" type="ORF">GCM10018793_37480</name>
</gene>
<dbReference type="InterPro" id="IPR050131">
    <property type="entry name" value="Peptidase_S8_subtilisin-like"/>
</dbReference>
<dbReference type="InterPro" id="IPR015500">
    <property type="entry name" value="Peptidase_S8_subtilisin-rel"/>
</dbReference>
<evidence type="ECO:0000256" key="5">
    <source>
        <dbReference type="PROSITE-ProRule" id="PRU01240"/>
    </source>
</evidence>
<dbReference type="PROSITE" id="PS51892">
    <property type="entry name" value="SUBTILASE"/>
    <property type="match status" value="1"/>
</dbReference>
<keyword evidence="2 5" id="KW-0645">Protease</keyword>
<dbReference type="PANTHER" id="PTHR43806">
    <property type="entry name" value="PEPTIDASE S8"/>
    <property type="match status" value="1"/>
</dbReference>
<dbReference type="Proteomes" id="UP000603708">
    <property type="component" value="Unassembled WGS sequence"/>
</dbReference>
<evidence type="ECO:0000259" key="6">
    <source>
        <dbReference type="Pfam" id="PF00082"/>
    </source>
</evidence>